<dbReference type="EMBL" id="JACHFZ010000001">
    <property type="protein sequence ID" value="MBB5290741.1"/>
    <property type="molecule type" value="Genomic_DNA"/>
</dbReference>
<proteinExistence type="predicted"/>
<protein>
    <submittedName>
        <fullName evidence="1">Uncharacterized protein</fullName>
    </submittedName>
</protein>
<evidence type="ECO:0000313" key="1">
    <source>
        <dbReference type="EMBL" id="MBB5290741.1"/>
    </source>
</evidence>
<accession>A0A7W8HVL6</accession>
<organism evidence="1 2">
    <name type="scientific">Brevundimonas basaltis</name>
    <dbReference type="NCBI Taxonomy" id="472166"/>
    <lineage>
        <taxon>Bacteria</taxon>
        <taxon>Pseudomonadati</taxon>
        <taxon>Pseudomonadota</taxon>
        <taxon>Alphaproteobacteria</taxon>
        <taxon>Caulobacterales</taxon>
        <taxon>Caulobacteraceae</taxon>
        <taxon>Brevundimonas</taxon>
    </lineage>
</organism>
<comment type="caution">
    <text evidence="1">The sequence shown here is derived from an EMBL/GenBank/DDBJ whole genome shotgun (WGS) entry which is preliminary data.</text>
</comment>
<name>A0A7W8HVL6_9CAUL</name>
<dbReference type="Proteomes" id="UP000566663">
    <property type="component" value="Unassembled WGS sequence"/>
</dbReference>
<keyword evidence="2" id="KW-1185">Reference proteome</keyword>
<dbReference type="AlphaFoldDB" id="A0A7W8HVL6"/>
<sequence length="30" mass="3105">MVRSPATAATAFAGSTAAADLYFYGFRYAG</sequence>
<gene>
    <name evidence="1" type="ORF">HNQ67_000237</name>
</gene>
<evidence type="ECO:0000313" key="2">
    <source>
        <dbReference type="Proteomes" id="UP000566663"/>
    </source>
</evidence>
<reference evidence="1 2" key="1">
    <citation type="submission" date="2020-08" db="EMBL/GenBank/DDBJ databases">
        <title>Genomic Encyclopedia of Type Strains, Phase IV (KMG-IV): sequencing the most valuable type-strain genomes for metagenomic binning, comparative biology and taxonomic classification.</title>
        <authorList>
            <person name="Goeker M."/>
        </authorList>
    </citation>
    <scope>NUCLEOTIDE SEQUENCE [LARGE SCALE GENOMIC DNA]</scope>
    <source>
        <strain evidence="1 2">DSM 25335</strain>
    </source>
</reference>